<reference evidence="8" key="1">
    <citation type="journal article" date="2019" name="Int. J. Syst. Evol. Microbiol.">
        <title>The Global Catalogue of Microorganisms (GCM) 10K type strain sequencing project: providing services to taxonomists for standard genome sequencing and annotation.</title>
        <authorList>
            <consortium name="The Broad Institute Genomics Platform"/>
            <consortium name="The Broad Institute Genome Sequencing Center for Infectious Disease"/>
            <person name="Wu L."/>
            <person name="Ma J."/>
        </authorList>
    </citation>
    <scope>NUCLEOTIDE SEQUENCE [LARGE SCALE GENOMIC DNA]</scope>
    <source>
        <strain evidence="8">KCTC 52232</strain>
    </source>
</reference>
<dbReference type="Pfam" id="PF01055">
    <property type="entry name" value="Glyco_hydro_31_2nd"/>
    <property type="match status" value="1"/>
</dbReference>
<dbReference type="PANTHER" id="PTHR22762:SF144">
    <property type="entry name" value="ALPHA-XYLOSIDASE"/>
    <property type="match status" value="1"/>
</dbReference>
<comment type="caution">
    <text evidence="7">The sequence shown here is derived from an EMBL/GenBank/DDBJ whole genome shotgun (WGS) entry which is preliminary data.</text>
</comment>
<dbReference type="InterPro" id="IPR033403">
    <property type="entry name" value="DUF5110"/>
</dbReference>
<keyword evidence="2" id="KW-0326">Glycosidase</keyword>
<keyword evidence="2" id="KW-0378">Hydrolase</keyword>
<evidence type="ECO:0000259" key="5">
    <source>
        <dbReference type="Pfam" id="PF17137"/>
    </source>
</evidence>
<dbReference type="InterPro" id="IPR013780">
    <property type="entry name" value="Glyco_hydro_b"/>
</dbReference>
<dbReference type="CDD" id="cd06592">
    <property type="entry name" value="GH31_NET37"/>
    <property type="match status" value="1"/>
</dbReference>
<gene>
    <name evidence="7" type="ORF">ACFSYC_14315</name>
</gene>
<keyword evidence="8" id="KW-1185">Reference proteome</keyword>
<dbReference type="SUPFAM" id="SSF51011">
    <property type="entry name" value="Glycosyl hydrolase domain"/>
    <property type="match status" value="1"/>
</dbReference>
<dbReference type="PANTHER" id="PTHR22762">
    <property type="entry name" value="ALPHA-GLUCOSIDASE"/>
    <property type="match status" value="1"/>
</dbReference>
<dbReference type="Gene3D" id="2.60.40.1760">
    <property type="entry name" value="glycosyl hydrolase (family 31)"/>
    <property type="match status" value="1"/>
</dbReference>
<feature type="domain" description="Glycoside hydrolase family 31 TIM barrel" evidence="4">
    <location>
        <begin position="224"/>
        <end position="540"/>
    </location>
</feature>
<evidence type="ECO:0000313" key="8">
    <source>
        <dbReference type="Proteomes" id="UP001597601"/>
    </source>
</evidence>
<comment type="similarity">
    <text evidence="1 2">Belongs to the glycosyl hydrolase 31 family.</text>
</comment>
<sequence length="712" mass="79620">MAYKLTAGIVALALTISISVMAQQIKEMAPGVTRVTQGEVDQFSPYNLLQEKPKTAAMAALPAVTASFDPKSIRVEVTPRGSIIHIPLANSEELYGFGLQIGSFKQKGLRRRPIVNDNPLNDLGYTHAPTTFYLSTKGYGIFINTSRYTTFYCGTHKQVKGDITANTGAGASAQTVEDLYKNNNRSGEVIVDIPGAKGGDVFIFNGPTLKTALQRYNLFSGGGAMPAMWGLGLQYRMKADSKQQDVYNMVSYFRDNHIPCDVFGLEPKWQTTAYSCSYVWNPEYFNSPQELIDKMKAQGIKLNLWEHAYINPASPIFGALAGAAGDYKVWNGLVPDFAGKTASSIFADYHKKAFVDQGIASFKMDECDNSNLSEGGAVWAFPDQTQFPSGIDGEQMHQQFGTLYFQTMYSNYKKSNKRSYFNIRSLNGFASSYPVSLYSDTYVHQEYIRMISNSGFSGLLWSPEVRESASVTELCRRTQTAILSSQTVFNSWYLKSPPWLQYDRDKNNRGEMLPNAKEAEANVRTLLNFRMSFIPYLYSAFAKYNQDGLPPFRALVVDYPEDTNTYNVWDEYMIGDNVLAAPLADSASTRKVYLPKGNWYDYNTNKLYAGGRSYTITTGLTQIPIFIKEGTILPIAKPVEFVAPNTVFDITCYVYGKKAGATQLFEDDGTTFNFEKGMYNVTMLEWQNGKGKASKKGTYKGKVYNIKNWVNI</sequence>
<protein>
    <submittedName>
        <fullName evidence="7">TIM-barrel domain-containing protein</fullName>
    </submittedName>
</protein>
<evidence type="ECO:0000256" key="3">
    <source>
        <dbReference type="SAM" id="SignalP"/>
    </source>
</evidence>
<feature type="signal peptide" evidence="3">
    <location>
        <begin position="1"/>
        <end position="22"/>
    </location>
</feature>
<name>A0ABW5XRA1_9SPHI</name>
<accession>A0ABW5XRA1</accession>
<dbReference type="InterPro" id="IPR000322">
    <property type="entry name" value="Glyco_hydro_31_TIM"/>
</dbReference>
<proteinExistence type="inferred from homology"/>
<dbReference type="RefSeq" id="WP_377128998.1">
    <property type="nucleotide sequence ID" value="NZ_JBHUON010000018.1"/>
</dbReference>
<dbReference type="InterPro" id="IPR048395">
    <property type="entry name" value="Glyco_hydro_31_C"/>
</dbReference>
<dbReference type="EMBL" id="JBHUON010000018">
    <property type="protein sequence ID" value="MFD2865871.1"/>
    <property type="molecule type" value="Genomic_DNA"/>
</dbReference>
<dbReference type="InterPro" id="IPR017853">
    <property type="entry name" value="GH"/>
</dbReference>
<dbReference type="InterPro" id="IPR011013">
    <property type="entry name" value="Gal_mutarotase_sf_dom"/>
</dbReference>
<dbReference type="Gene3D" id="2.60.40.1180">
    <property type="entry name" value="Golgi alpha-mannosidase II"/>
    <property type="match status" value="2"/>
</dbReference>
<feature type="domain" description="DUF5110" evidence="5">
    <location>
        <begin position="650"/>
        <end position="706"/>
    </location>
</feature>
<dbReference type="SUPFAM" id="SSF74650">
    <property type="entry name" value="Galactose mutarotase-like"/>
    <property type="match status" value="1"/>
</dbReference>
<keyword evidence="3" id="KW-0732">Signal</keyword>
<feature type="chain" id="PRO_5045104818" evidence="3">
    <location>
        <begin position="23"/>
        <end position="712"/>
    </location>
</feature>
<dbReference type="Pfam" id="PF21365">
    <property type="entry name" value="Glyco_hydro_31_3rd"/>
    <property type="match status" value="1"/>
</dbReference>
<dbReference type="CDD" id="cd14752">
    <property type="entry name" value="GH31_N"/>
    <property type="match status" value="1"/>
</dbReference>
<evidence type="ECO:0000259" key="4">
    <source>
        <dbReference type="Pfam" id="PF01055"/>
    </source>
</evidence>
<dbReference type="SUPFAM" id="SSF51445">
    <property type="entry name" value="(Trans)glycosidases"/>
    <property type="match status" value="1"/>
</dbReference>
<dbReference type="Proteomes" id="UP001597601">
    <property type="component" value="Unassembled WGS sequence"/>
</dbReference>
<evidence type="ECO:0000256" key="1">
    <source>
        <dbReference type="ARBA" id="ARBA00007806"/>
    </source>
</evidence>
<feature type="domain" description="Glycosyl hydrolase family 31 C-terminal" evidence="6">
    <location>
        <begin position="548"/>
        <end position="633"/>
    </location>
</feature>
<evidence type="ECO:0000256" key="2">
    <source>
        <dbReference type="RuleBase" id="RU361185"/>
    </source>
</evidence>
<evidence type="ECO:0000313" key="7">
    <source>
        <dbReference type="EMBL" id="MFD2865871.1"/>
    </source>
</evidence>
<dbReference type="Gene3D" id="3.20.20.80">
    <property type="entry name" value="Glycosidases"/>
    <property type="match status" value="1"/>
</dbReference>
<evidence type="ECO:0000259" key="6">
    <source>
        <dbReference type="Pfam" id="PF21365"/>
    </source>
</evidence>
<organism evidence="7 8">
    <name type="scientific">Mucilaginibacter antarcticus</name>
    <dbReference type="NCBI Taxonomy" id="1855725"/>
    <lineage>
        <taxon>Bacteria</taxon>
        <taxon>Pseudomonadati</taxon>
        <taxon>Bacteroidota</taxon>
        <taxon>Sphingobacteriia</taxon>
        <taxon>Sphingobacteriales</taxon>
        <taxon>Sphingobacteriaceae</taxon>
        <taxon>Mucilaginibacter</taxon>
    </lineage>
</organism>
<dbReference type="Pfam" id="PF17137">
    <property type="entry name" value="DUF5110"/>
    <property type="match status" value="1"/>
</dbReference>